<dbReference type="PANTHER" id="PTHR12526">
    <property type="entry name" value="GLYCOSYLTRANSFERASE"/>
    <property type="match status" value="1"/>
</dbReference>
<evidence type="ECO:0000256" key="2">
    <source>
        <dbReference type="ARBA" id="ARBA00022679"/>
    </source>
</evidence>
<protein>
    <recommendedName>
        <fullName evidence="3">Glycosyl transferase family 1 domain-containing protein</fullName>
    </recommendedName>
</protein>
<evidence type="ECO:0000259" key="3">
    <source>
        <dbReference type="Pfam" id="PF00534"/>
    </source>
</evidence>
<dbReference type="Gene3D" id="3.40.50.2000">
    <property type="entry name" value="Glycogen Phosphorylase B"/>
    <property type="match status" value="2"/>
</dbReference>
<dbReference type="EMBL" id="LRPB01000023">
    <property type="protein sequence ID" value="KYG84010.1"/>
    <property type="molecule type" value="Genomic_DNA"/>
</dbReference>
<dbReference type="GO" id="GO:0016757">
    <property type="term" value="F:glycosyltransferase activity"/>
    <property type="evidence" value="ECO:0007669"/>
    <property type="project" value="UniProtKB-KW"/>
</dbReference>
<organism evidence="4 5">
    <name type="scientific">Roseivirga seohaensis</name>
    <dbReference type="NCBI Taxonomy" id="1914963"/>
    <lineage>
        <taxon>Bacteria</taxon>
        <taxon>Pseudomonadati</taxon>
        <taxon>Bacteroidota</taxon>
        <taxon>Cytophagia</taxon>
        <taxon>Cytophagales</taxon>
        <taxon>Roseivirgaceae</taxon>
        <taxon>Roseivirga</taxon>
    </lineage>
</organism>
<dbReference type="InterPro" id="IPR001296">
    <property type="entry name" value="Glyco_trans_1"/>
</dbReference>
<feature type="domain" description="Glycosyl transferase family 1" evidence="3">
    <location>
        <begin position="201"/>
        <end position="376"/>
    </location>
</feature>
<evidence type="ECO:0000313" key="5">
    <source>
        <dbReference type="Proteomes" id="UP000075663"/>
    </source>
</evidence>
<dbReference type="Pfam" id="PF00534">
    <property type="entry name" value="Glycos_transf_1"/>
    <property type="match status" value="1"/>
</dbReference>
<reference evidence="4 5" key="1">
    <citation type="submission" date="2016-01" db="EMBL/GenBank/DDBJ databases">
        <title>Genome sequencing of Roseivirga seohaensis SW-152.</title>
        <authorList>
            <person name="Selvaratnam C."/>
            <person name="Thevarajoo S."/>
            <person name="Goh K.M."/>
            <person name="Ee R."/>
            <person name="Chan K.-G."/>
            <person name="Chong C.S."/>
        </authorList>
    </citation>
    <scope>NUCLEOTIDE SEQUENCE [LARGE SCALE GENOMIC DNA]</scope>
    <source>
        <strain evidence="4 5">SW-152</strain>
    </source>
</reference>
<dbReference type="PANTHER" id="PTHR12526:SF629">
    <property type="entry name" value="TEICHURONIC ACID BIOSYNTHESIS GLYCOSYLTRANSFERASE TUAH-RELATED"/>
    <property type="match status" value="1"/>
</dbReference>
<evidence type="ECO:0000313" key="4">
    <source>
        <dbReference type="EMBL" id="KYG84010.1"/>
    </source>
</evidence>
<dbReference type="STRING" id="1914963.AWW67_02525"/>
<proteinExistence type="predicted"/>
<evidence type="ECO:0000256" key="1">
    <source>
        <dbReference type="ARBA" id="ARBA00022676"/>
    </source>
</evidence>
<dbReference type="Proteomes" id="UP000075663">
    <property type="component" value="Unassembled WGS sequence"/>
</dbReference>
<dbReference type="AlphaFoldDB" id="A0A150XZ07"/>
<keyword evidence="2" id="KW-0808">Transferase</keyword>
<name>A0A150XZ07_9BACT</name>
<keyword evidence="1" id="KW-0328">Glycosyltransferase</keyword>
<accession>A0A150XZ07</accession>
<gene>
    <name evidence="4" type="ORF">AWW67_02525</name>
</gene>
<sequence>MSVKKRVCMLSFSPMLFDARIQKEAQALRDAGYLVKNIYLEDQRYLSGIKNLTEAQENYNRDMHGIQTIAILLWTKKFNNIWKPLYHTFMSIELTFKLLYVLITNKAEYYHIHDLEPGLFAWVGKFIYGGKLVYDAHENEIHRHGPNRVGILSKYEKFIVSNSSLNITVNEDIKLKMQKLHNKPVLEIANRPKYIPYDHIDRERLRTEFALRYDQKVIMYVGYVIPWLRGVEIVLEALEHESMNDCVFLIMGVGRLDEFKNHLKNYAEKKGLKNAIKRVLFIGPYSPDEIVHYLNGADVSMLLYQSDQSFNQTNNAPNKLYQSIMARTPVLASHNETFPVYIYGNGIGKIGETVRESSVDDVRMKILTILDKDNQELYRRNANLLAQEVSWEAEASKLIEAYELLN</sequence>
<comment type="caution">
    <text evidence="4">The sequence shown here is derived from an EMBL/GenBank/DDBJ whole genome shotgun (WGS) entry which is preliminary data.</text>
</comment>
<dbReference type="RefSeq" id="WP_062300828.1">
    <property type="nucleotide sequence ID" value="NZ_LRPB01000023.1"/>
</dbReference>
<dbReference type="SUPFAM" id="SSF53756">
    <property type="entry name" value="UDP-Glycosyltransferase/glycogen phosphorylase"/>
    <property type="match status" value="1"/>
</dbReference>